<dbReference type="PANTHER" id="PTHR11435">
    <property type="entry name" value="NADH UBIQUINONE OXIDOREDUCTASE SUBUNIT ND6"/>
    <property type="match status" value="1"/>
</dbReference>
<dbReference type="PANTHER" id="PTHR11435:SF1">
    <property type="entry name" value="NADH-UBIQUINONE OXIDOREDUCTASE CHAIN 6"/>
    <property type="match status" value="1"/>
</dbReference>
<comment type="subcellular location">
    <subcellularLocation>
        <location evidence="1">Mitochondrion membrane</location>
        <topology evidence="1">Multi-pass membrane protein</topology>
    </subcellularLocation>
</comment>
<name>A0A0S2MNS2_9COLE</name>
<evidence type="ECO:0000256" key="1">
    <source>
        <dbReference type="ARBA" id="ARBA00004225"/>
    </source>
</evidence>
<protein>
    <recommendedName>
        <fullName evidence="4">NADH-ubiquinone oxidoreductase chain 6</fullName>
        <ecNumber evidence="3">7.1.1.2</ecNumber>
    </recommendedName>
    <alternativeName>
        <fullName evidence="14">NADH dehydrogenase subunit 6</fullName>
    </alternativeName>
</protein>
<keyword evidence="13 16" id="KW-0472">Membrane</keyword>
<evidence type="ECO:0000256" key="13">
    <source>
        <dbReference type="ARBA" id="ARBA00023136"/>
    </source>
</evidence>
<evidence type="ECO:0000256" key="14">
    <source>
        <dbReference type="ARBA" id="ARBA00031019"/>
    </source>
</evidence>
<reference evidence="18" key="1">
    <citation type="submission" date="2012-06" db="EMBL/GenBank/DDBJ databases">
        <title>Mitogenomics of the Coleoptera under dense taxon sampling.</title>
        <authorList>
            <person name="Timmermans M.J.T.N."/>
            <person name="Lim J."/>
            <person name="Dodsworth S."/>
            <person name="Haran J."/>
            <person name="Ahrens D."/>
            <person name="Bocak L."/>
            <person name="London A."/>
            <person name="Culverwell L."/>
            <person name="Vogler A.P."/>
        </authorList>
    </citation>
    <scope>NUCLEOTIDE SEQUENCE</scope>
</reference>
<evidence type="ECO:0000256" key="11">
    <source>
        <dbReference type="ARBA" id="ARBA00023027"/>
    </source>
</evidence>
<evidence type="ECO:0000256" key="7">
    <source>
        <dbReference type="ARBA" id="ARBA00022692"/>
    </source>
</evidence>
<dbReference type="EMBL" id="JX412749">
    <property type="protein sequence ID" value="ALO76382.1"/>
    <property type="molecule type" value="Genomic_DNA"/>
</dbReference>
<keyword evidence="12 18" id="KW-0496">Mitochondrion</keyword>
<geneLocation type="mitochondrion" evidence="18"/>
<keyword evidence="17" id="KW-0732">Signal</keyword>
<feature type="transmembrane region" description="Helical" evidence="16">
    <location>
        <begin position="48"/>
        <end position="68"/>
    </location>
</feature>
<feature type="transmembrane region" description="Helical" evidence="16">
    <location>
        <begin position="80"/>
        <end position="101"/>
    </location>
</feature>
<evidence type="ECO:0000256" key="3">
    <source>
        <dbReference type="ARBA" id="ARBA00012944"/>
    </source>
</evidence>
<comment type="catalytic activity">
    <reaction evidence="15">
        <text>a ubiquinone + NADH + 5 H(+)(in) = a ubiquinol + NAD(+) + 4 H(+)(out)</text>
        <dbReference type="Rhea" id="RHEA:29091"/>
        <dbReference type="Rhea" id="RHEA-COMP:9565"/>
        <dbReference type="Rhea" id="RHEA-COMP:9566"/>
        <dbReference type="ChEBI" id="CHEBI:15378"/>
        <dbReference type="ChEBI" id="CHEBI:16389"/>
        <dbReference type="ChEBI" id="CHEBI:17976"/>
        <dbReference type="ChEBI" id="CHEBI:57540"/>
        <dbReference type="ChEBI" id="CHEBI:57945"/>
        <dbReference type="EC" id="7.1.1.2"/>
    </reaction>
</comment>
<keyword evidence="5" id="KW-0813">Transport</keyword>
<keyword evidence="7 16" id="KW-0812">Transmembrane</keyword>
<keyword evidence="10 16" id="KW-1133">Transmembrane helix</keyword>
<feature type="chain" id="PRO_5006602539" description="NADH-ubiquinone oxidoreductase chain 6" evidence="17">
    <location>
        <begin position="22"/>
        <end position="169"/>
    </location>
</feature>
<keyword evidence="6" id="KW-0679">Respiratory chain</keyword>
<accession>A0A0S2MNS2</accession>
<keyword evidence="8" id="KW-1278">Translocase</keyword>
<evidence type="ECO:0000256" key="4">
    <source>
        <dbReference type="ARBA" id="ARBA00021095"/>
    </source>
</evidence>
<feature type="transmembrane region" description="Helical" evidence="16">
    <location>
        <begin position="138"/>
        <end position="158"/>
    </location>
</feature>
<evidence type="ECO:0000256" key="17">
    <source>
        <dbReference type="SAM" id="SignalP"/>
    </source>
</evidence>
<evidence type="ECO:0000256" key="2">
    <source>
        <dbReference type="ARBA" id="ARBA00005698"/>
    </source>
</evidence>
<evidence type="ECO:0000256" key="15">
    <source>
        <dbReference type="ARBA" id="ARBA00049551"/>
    </source>
</evidence>
<sequence length="169" mass="19729">MMMMILMFMIMFLAMCPLFLNHPLSMGINLLLQTIIIAIITGFMSLNFWMSYLLFLVMVGGMLILFMYMTSIASNEKFFFSKNLFMLAIFSMIMFISIMLLNSNNEFFLTKNLESIEFLNFSTYEMSPNKYFINNSKFILSMLIVYLFITLIAIVNISSNNFGPLRQKL</sequence>
<proteinExistence type="inferred from homology"/>
<keyword evidence="9" id="KW-0249">Electron transport</keyword>
<evidence type="ECO:0000256" key="5">
    <source>
        <dbReference type="ARBA" id="ARBA00022448"/>
    </source>
</evidence>
<evidence type="ECO:0000256" key="10">
    <source>
        <dbReference type="ARBA" id="ARBA00022989"/>
    </source>
</evidence>
<evidence type="ECO:0000256" key="8">
    <source>
        <dbReference type="ARBA" id="ARBA00022967"/>
    </source>
</evidence>
<comment type="similarity">
    <text evidence="2">Belongs to the complex I subunit 6 family.</text>
</comment>
<evidence type="ECO:0000256" key="6">
    <source>
        <dbReference type="ARBA" id="ARBA00022660"/>
    </source>
</evidence>
<organism evidence="18">
    <name type="scientific">Cantharis sp. CAN01</name>
    <dbReference type="NCBI Taxonomy" id="1205543"/>
    <lineage>
        <taxon>Eukaryota</taxon>
        <taxon>Metazoa</taxon>
        <taxon>Ecdysozoa</taxon>
        <taxon>Arthropoda</taxon>
        <taxon>Hexapoda</taxon>
        <taxon>Insecta</taxon>
        <taxon>Pterygota</taxon>
        <taxon>Neoptera</taxon>
        <taxon>Endopterygota</taxon>
        <taxon>Coleoptera</taxon>
        <taxon>Polyphaga</taxon>
        <taxon>Elateriformia</taxon>
        <taxon>Elateroidea</taxon>
        <taxon>Cantharidae</taxon>
        <taxon>Cantharinae</taxon>
        <taxon>Cantharis</taxon>
    </lineage>
</organism>
<keyword evidence="11" id="KW-0520">NAD</keyword>
<dbReference type="AlphaFoldDB" id="A0A0S2MNS2"/>
<feature type="signal peptide" evidence="17">
    <location>
        <begin position="1"/>
        <end position="21"/>
    </location>
</feature>
<evidence type="ECO:0000256" key="12">
    <source>
        <dbReference type="ARBA" id="ARBA00023128"/>
    </source>
</evidence>
<dbReference type="EC" id="7.1.1.2" evidence="3"/>
<evidence type="ECO:0000313" key="18">
    <source>
        <dbReference type="EMBL" id="ALO76382.1"/>
    </source>
</evidence>
<dbReference type="InterPro" id="IPR050269">
    <property type="entry name" value="ComplexI_Subunit6"/>
</dbReference>
<dbReference type="GO" id="GO:0031966">
    <property type="term" value="C:mitochondrial membrane"/>
    <property type="evidence" value="ECO:0007669"/>
    <property type="project" value="UniProtKB-SubCell"/>
</dbReference>
<dbReference type="GO" id="GO:0008137">
    <property type="term" value="F:NADH dehydrogenase (ubiquinone) activity"/>
    <property type="evidence" value="ECO:0007669"/>
    <property type="project" value="UniProtKB-EC"/>
</dbReference>
<evidence type="ECO:0000256" key="9">
    <source>
        <dbReference type="ARBA" id="ARBA00022982"/>
    </source>
</evidence>
<gene>
    <name evidence="18" type="primary">nad6</name>
</gene>
<evidence type="ECO:0000256" key="16">
    <source>
        <dbReference type="SAM" id="Phobius"/>
    </source>
</evidence>